<organism evidence="8 9">
    <name type="scientific">Neolewinella lacunae</name>
    <dbReference type="NCBI Taxonomy" id="1517758"/>
    <lineage>
        <taxon>Bacteria</taxon>
        <taxon>Pseudomonadati</taxon>
        <taxon>Bacteroidota</taxon>
        <taxon>Saprospiria</taxon>
        <taxon>Saprospirales</taxon>
        <taxon>Lewinellaceae</taxon>
        <taxon>Neolewinella</taxon>
    </lineage>
</organism>
<dbReference type="GO" id="GO:0006508">
    <property type="term" value="P:proteolysis"/>
    <property type="evidence" value="ECO:0007669"/>
    <property type="project" value="UniProtKB-KW"/>
</dbReference>
<dbReference type="Pfam" id="PF13365">
    <property type="entry name" value="Trypsin_2"/>
    <property type="match status" value="1"/>
</dbReference>
<dbReference type="InterPro" id="IPR008256">
    <property type="entry name" value="Peptidase_S1B"/>
</dbReference>
<evidence type="ECO:0000256" key="6">
    <source>
        <dbReference type="RuleBase" id="RU004296"/>
    </source>
</evidence>
<dbReference type="PANTHER" id="PTHR36234:SF5">
    <property type="entry name" value="LYSYL ENDOPEPTIDASE"/>
    <property type="match status" value="1"/>
</dbReference>
<evidence type="ECO:0000259" key="7">
    <source>
        <dbReference type="Pfam" id="PF19955"/>
    </source>
</evidence>
<dbReference type="Gene3D" id="2.40.10.10">
    <property type="entry name" value="Trypsin-like serine proteases"/>
    <property type="match status" value="2"/>
</dbReference>
<dbReference type="EC" id="3.4.21.-" evidence="6"/>
<keyword evidence="4 6" id="KW-0378">Hydrolase</keyword>
<reference evidence="8" key="1">
    <citation type="submission" date="2020-08" db="EMBL/GenBank/DDBJ databases">
        <title>Lewinella bacteria from marine environments.</title>
        <authorList>
            <person name="Zhong Y."/>
        </authorList>
    </citation>
    <scope>NUCLEOTIDE SEQUENCE</scope>
    <source>
        <strain evidence="8">KCTC 42187</strain>
    </source>
</reference>
<dbReference type="InterPro" id="IPR009003">
    <property type="entry name" value="Peptidase_S1_PA"/>
</dbReference>
<feature type="domain" description="Effector-associated" evidence="7">
    <location>
        <begin position="4"/>
        <end position="82"/>
    </location>
</feature>
<gene>
    <name evidence="8" type="ORF">H9S92_20460</name>
</gene>
<keyword evidence="9" id="KW-1185">Reference proteome</keyword>
<accession>A0A923PM18</accession>
<evidence type="ECO:0000256" key="1">
    <source>
        <dbReference type="ARBA" id="ARBA00008764"/>
    </source>
</evidence>
<evidence type="ECO:0000256" key="4">
    <source>
        <dbReference type="ARBA" id="ARBA00022801"/>
    </source>
</evidence>
<dbReference type="RefSeq" id="WP_187468564.1">
    <property type="nucleotide sequence ID" value="NZ_JACSIT010000153.1"/>
</dbReference>
<comment type="similarity">
    <text evidence="1 6">Belongs to the peptidase S1B family.</text>
</comment>
<sequence>MAHFSDLERQSLSAALTENFRQEELRRLLQSDLGQEFDHLVSAPAYAAQVAEIVNRAEERGWSLELLDAAVSRRPDVEAFLTLHYRKGRLKVGGLENIVRAGNFVNFAAFIDWAMRVRRAVCSIKLVGPKTEIGTAFLVGPDLLLTNYHVVAQAIENPAGVERVVLLFDFVGRDAGLPISYAVSDLSVLAHRPPASEADEERAITAAWDPTCLDYALIRLPDTLGQRPYNSQYGKLPLRGWLTLAKPTQSLKKDRILRITQHPYGEEMQLAEGKALGLDPAGLRVRYQANTDRGSSGAPVFNEETEIVALHHRGNWAGTENQGIPILAILEDLEAQGIDLPPAAPAVAFTVAGGEKDGVATEAMGITEVLFNQPFIGRNGLKQYCADLLAGQRRNPVLLLNGRSRAGRTYLGYYFDRLAAVGYFHLIKIDFRGRTDLHPAELARQLAIALDLAGFHAQDPVGRYEDFKQQIFLTQVEQHLVRSKKQYLFFLDHCHEARLSQSVRDLIVGLANLIGEERVPGIFAGIGIDREDQLRINGVTPTINNFVKEDVAAYFKSLYATLQPQSPEADFVDFAMGKIPARLFETETEVNVEEIGRRARIIADALREAHATTHAGAAAVSSPQNLDW</sequence>
<keyword evidence="5 6" id="KW-0720">Serine protease</keyword>
<proteinExistence type="inferred from homology"/>
<evidence type="ECO:0000256" key="5">
    <source>
        <dbReference type="ARBA" id="ARBA00022825"/>
    </source>
</evidence>
<dbReference type="InterPro" id="IPR043504">
    <property type="entry name" value="Peptidase_S1_PA_chymotrypsin"/>
</dbReference>
<evidence type="ECO:0000313" key="9">
    <source>
        <dbReference type="Proteomes" id="UP000650081"/>
    </source>
</evidence>
<name>A0A923PM18_9BACT</name>
<dbReference type="PRINTS" id="PR00839">
    <property type="entry name" value="V8PROTEASE"/>
</dbReference>
<evidence type="ECO:0000256" key="2">
    <source>
        <dbReference type="ARBA" id="ARBA00022670"/>
    </source>
</evidence>
<dbReference type="EMBL" id="JACSIT010000153">
    <property type="protein sequence ID" value="MBC6996557.1"/>
    <property type="molecule type" value="Genomic_DNA"/>
</dbReference>
<evidence type="ECO:0000313" key="8">
    <source>
        <dbReference type="EMBL" id="MBC6996557.1"/>
    </source>
</evidence>
<protein>
    <recommendedName>
        <fullName evidence="6">Serine protease</fullName>
        <ecNumber evidence="6">3.4.21.-</ecNumber>
    </recommendedName>
</protein>
<dbReference type="SUPFAM" id="SSF50494">
    <property type="entry name" value="Trypsin-like serine proteases"/>
    <property type="match status" value="1"/>
</dbReference>
<dbReference type="Pfam" id="PF19955">
    <property type="entry name" value="EAD1"/>
    <property type="match status" value="1"/>
</dbReference>
<dbReference type="InterPro" id="IPR045430">
    <property type="entry name" value="EAD1"/>
</dbReference>
<dbReference type="GO" id="GO:0008236">
    <property type="term" value="F:serine-type peptidase activity"/>
    <property type="evidence" value="ECO:0007669"/>
    <property type="project" value="UniProtKB-KW"/>
</dbReference>
<comment type="caution">
    <text evidence="8">The sequence shown here is derived from an EMBL/GenBank/DDBJ whole genome shotgun (WGS) entry which is preliminary data.</text>
</comment>
<keyword evidence="3" id="KW-0732">Signal</keyword>
<dbReference type="AlphaFoldDB" id="A0A923PM18"/>
<evidence type="ECO:0000256" key="3">
    <source>
        <dbReference type="ARBA" id="ARBA00022729"/>
    </source>
</evidence>
<keyword evidence="2 6" id="KW-0645">Protease</keyword>
<dbReference type="PANTHER" id="PTHR36234">
    <property type="entry name" value="LYSYL ENDOPEPTIDASE"/>
    <property type="match status" value="1"/>
</dbReference>
<dbReference type="Proteomes" id="UP000650081">
    <property type="component" value="Unassembled WGS sequence"/>
</dbReference>